<keyword evidence="2" id="KW-0680">Restriction system</keyword>
<feature type="domain" description="Type I restriction modification DNA specificity" evidence="4">
    <location>
        <begin position="5"/>
        <end position="171"/>
    </location>
</feature>
<dbReference type="GO" id="GO:0009307">
    <property type="term" value="P:DNA restriction-modification system"/>
    <property type="evidence" value="ECO:0007669"/>
    <property type="project" value="UniProtKB-KW"/>
</dbReference>
<name>A0A4Q0NZG4_9FLAO</name>
<dbReference type="PANTHER" id="PTHR30408">
    <property type="entry name" value="TYPE-1 RESTRICTION ENZYME ECOKI SPECIFICITY PROTEIN"/>
    <property type="match status" value="1"/>
</dbReference>
<keyword evidence="3" id="KW-0238">DNA-binding</keyword>
<reference evidence="5 6" key="1">
    <citation type="submission" date="2018-07" db="EMBL/GenBank/DDBJ databases">
        <title>Leeuwenhoekiella genomics.</title>
        <authorList>
            <person name="Tahon G."/>
            <person name="Willems A."/>
        </authorList>
    </citation>
    <scope>NUCLEOTIDE SEQUENCE [LARGE SCALE GENOMIC DNA]</scope>
    <source>
        <strain evidence="5 6">R-50232</strain>
    </source>
</reference>
<dbReference type="EMBL" id="QOVI01000001">
    <property type="protein sequence ID" value="RXG17975.1"/>
    <property type="molecule type" value="Genomic_DNA"/>
</dbReference>
<keyword evidence="6" id="KW-1185">Reference proteome</keyword>
<dbReference type="Pfam" id="PF01420">
    <property type="entry name" value="Methylase_S"/>
    <property type="match status" value="1"/>
</dbReference>
<dbReference type="InterPro" id="IPR000055">
    <property type="entry name" value="Restrct_endonuc_typeI_TRD"/>
</dbReference>
<evidence type="ECO:0000256" key="1">
    <source>
        <dbReference type="ARBA" id="ARBA00010923"/>
    </source>
</evidence>
<proteinExistence type="inferred from homology"/>
<comment type="caution">
    <text evidence="5">The sequence shown here is derived from an EMBL/GenBank/DDBJ whole genome shotgun (WGS) entry which is preliminary data.</text>
</comment>
<dbReference type="Gene3D" id="3.90.220.20">
    <property type="entry name" value="DNA methylase specificity domains"/>
    <property type="match status" value="1"/>
</dbReference>
<organism evidence="5 6">
    <name type="scientific">Leeuwenhoekiella aestuarii</name>
    <dbReference type="NCBI Taxonomy" id="2249426"/>
    <lineage>
        <taxon>Bacteria</taxon>
        <taxon>Pseudomonadati</taxon>
        <taxon>Bacteroidota</taxon>
        <taxon>Flavobacteriia</taxon>
        <taxon>Flavobacteriales</taxon>
        <taxon>Flavobacteriaceae</taxon>
        <taxon>Leeuwenhoekiella</taxon>
    </lineage>
</organism>
<dbReference type="InterPro" id="IPR044946">
    <property type="entry name" value="Restrct_endonuc_typeI_TRD_sf"/>
</dbReference>
<accession>A0A4Q0NZG4</accession>
<gene>
    <name evidence="5" type="ORF">DSM04_101161</name>
</gene>
<sequence>MQTKNVNLKSILKKGGLASGYSFRGKIQHIYNGGVRIIQLKDFINDYTAIGEECFLITAEKIKPKYFLESGDILFIAKGANNYALVFEKIDNTPTIASSALFVVKVDEKVASPHYVAWYINQNTVQNYFKTNEAGTYVTSINKTAIEGTPIALPSLKLQKQIAKLAHLHLKEKELVAEITNLKDTLITNQLLNTL</sequence>
<dbReference type="RefSeq" id="WP_128759570.1">
    <property type="nucleotide sequence ID" value="NZ_QOVI01000001.1"/>
</dbReference>
<dbReference type="AlphaFoldDB" id="A0A4Q0NZG4"/>
<evidence type="ECO:0000313" key="6">
    <source>
        <dbReference type="Proteomes" id="UP000289821"/>
    </source>
</evidence>
<evidence type="ECO:0000313" key="5">
    <source>
        <dbReference type="EMBL" id="RXG17975.1"/>
    </source>
</evidence>
<dbReference type="InterPro" id="IPR052021">
    <property type="entry name" value="Type-I_RS_S_subunit"/>
</dbReference>
<evidence type="ECO:0000256" key="3">
    <source>
        <dbReference type="ARBA" id="ARBA00023125"/>
    </source>
</evidence>
<dbReference type="Proteomes" id="UP000289821">
    <property type="component" value="Unassembled WGS sequence"/>
</dbReference>
<dbReference type="SUPFAM" id="SSF116734">
    <property type="entry name" value="DNA methylase specificity domain"/>
    <property type="match status" value="1"/>
</dbReference>
<dbReference type="PANTHER" id="PTHR30408:SF12">
    <property type="entry name" value="TYPE I RESTRICTION ENZYME MJAVIII SPECIFICITY SUBUNIT"/>
    <property type="match status" value="1"/>
</dbReference>
<comment type="similarity">
    <text evidence="1">Belongs to the type-I restriction system S methylase family.</text>
</comment>
<evidence type="ECO:0000259" key="4">
    <source>
        <dbReference type="Pfam" id="PF01420"/>
    </source>
</evidence>
<evidence type="ECO:0000256" key="2">
    <source>
        <dbReference type="ARBA" id="ARBA00022747"/>
    </source>
</evidence>
<dbReference type="GO" id="GO:0003677">
    <property type="term" value="F:DNA binding"/>
    <property type="evidence" value="ECO:0007669"/>
    <property type="project" value="UniProtKB-KW"/>
</dbReference>
<protein>
    <submittedName>
        <fullName evidence="5">Type I restriction modification DNA specificity protein</fullName>
    </submittedName>
</protein>